<evidence type="ECO:0000313" key="8">
    <source>
        <dbReference type="Proteomes" id="UP000228560"/>
    </source>
</evidence>
<comment type="caution">
    <text evidence="3">The sequence shown here is derived from an EMBL/GenBank/DDBJ whole genome shotgun (WGS) entry which is preliminary data.</text>
</comment>
<dbReference type="Proteomes" id="UP000231493">
    <property type="component" value="Unassembled WGS sequence"/>
</dbReference>
<dbReference type="Proteomes" id="UP000230646">
    <property type="component" value="Unassembled WGS sequence"/>
</dbReference>
<evidence type="ECO:0000259" key="2">
    <source>
        <dbReference type="Pfam" id="PF11074"/>
    </source>
</evidence>
<name>A0A1J5GI36_9BACT</name>
<dbReference type="InterPro" id="IPR021301">
    <property type="entry name" value="DUF2779"/>
</dbReference>
<dbReference type="InterPro" id="IPR022765">
    <property type="entry name" value="Dna2/Cas4_DUF83"/>
</dbReference>
<reference evidence="4" key="3">
    <citation type="submission" date="2017-09" db="EMBL/GenBank/DDBJ databases">
        <title>Depth-based differentiation of microbial function through sediment-hosted aquifers and enrichment of novel symbionts in the deep terrestrial subsurface.</title>
        <authorList>
            <person name="Probst A.J."/>
            <person name="Ladd B."/>
            <person name="Jarett J.K."/>
            <person name="Geller-Mcgrath D.E."/>
            <person name="Sieber C.M.K."/>
            <person name="Emerson J.B."/>
            <person name="Anantharaman K."/>
            <person name="Thomas B.C."/>
            <person name="Malmstrom R."/>
            <person name="Stieglmeier M."/>
            <person name="Klingl A."/>
            <person name="Woyke T."/>
            <person name="Ryan C.M."/>
            <person name="Banfield J.F."/>
        </authorList>
    </citation>
    <scope>NUCLEOTIDE SEQUENCE</scope>
    <source>
        <strain evidence="4">CG_4_8_14_3_um_filter_34_18</strain>
    </source>
</reference>
<accession>A0A2M8CFT5</accession>
<dbReference type="Proteomes" id="UP000182763">
    <property type="component" value="Unassembled WGS sequence"/>
</dbReference>
<accession>A0A1J5GI36</accession>
<dbReference type="InterPro" id="IPR011604">
    <property type="entry name" value="PDDEXK-like_dom_sf"/>
</dbReference>
<gene>
    <name evidence="3" type="ORF">AUK42_06870</name>
    <name evidence="6" type="ORF">CO097_01105</name>
    <name evidence="5" type="ORF">COZ07_08420</name>
    <name evidence="4" type="ORF">COZ58_02300</name>
</gene>
<organism evidence="3 7">
    <name type="scientific">Candidatus Infernicultor aquiphilus</name>
    <dbReference type="NCBI Taxonomy" id="1805029"/>
    <lineage>
        <taxon>Bacteria</taxon>
        <taxon>Pseudomonadati</taxon>
        <taxon>Atribacterota</taxon>
        <taxon>Candidatus Phoenicimicrobiia</taxon>
        <taxon>Candidatus Pheonicimicrobiales</taxon>
        <taxon>Candidatus Phoenicimicrobiaceae</taxon>
        <taxon>Candidatus Infernicultor</taxon>
    </lineage>
</organism>
<dbReference type="AlphaFoldDB" id="A0A1J5GI36"/>
<accession>A0A2M7K9P9</accession>
<reference evidence="3 7" key="1">
    <citation type="journal article" date="2016" name="Environ. Microbiol.">
        <title>Genomic resolution of a cold subsurface aquifer community provides metabolic insights for novel microbes adapted to high CO concentrations.</title>
        <authorList>
            <person name="Probst A.J."/>
            <person name="Castelle C.J."/>
            <person name="Singh A."/>
            <person name="Brown C.T."/>
            <person name="Anantharaman K."/>
            <person name="Sharon I."/>
            <person name="Hug L.A."/>
            <person name="Burstein D."/>
            <person name="Emerson J.B."/>
            <person name="Thomas B.C."/>
            <person name="Banfield J.F."/>
        </authorList>
    </citation>
    <scope>NUCLEOTIDE SEQUENCE [LARGE SCALE GENOMIC DNA]</scope>
    <source>
        <strain evidence="3">CG2_30_33_13</strain>
    </source>
</reference>
<proteinExistence type="predicted"/>
<evidence type="ECO:0000313" key="3">
    <source>
        <dbReference type="EMBL" id="OIP67566.1"/>
    </source>
</evidence>
<dbReference type="EMBL" id="PFIP01000042">
    <property type="protein sequence ID" value="PIX34862.1"/>
    <property type="molecule type" value="Genomic_DNA"/>
</dbReference>
<dbReference type="EMBL" id="PFTV01000028">
    <property type="protein sequence ID" value="PJB57859.1"/>
    <property type="molecule type" value="Genomic_DNA"/>
</dbReference>
<dbReference type="EMBL" id="PFKO01000311">
    <property type="protein sequence ID" value="PIY31686.1"/>
    <property type="molecule type" value="Genomic_DNA"/>
</dbReference>
<feature type="domain" description="DUF83" evidence="1">
    <location>
        <begin position="15"/>
        <end position="214"/>
    </location>
</feature>
<dbReference type="RefSeq" id="WP_406608162.1">
    <property type="nucleotide sequence ID" value="NZ_PFKO01000311.1"/>
</dbReference>
<feature type="domain" description="DUF2779" evidence="2">
    <location>
        <begin position="286"/>
        <end position="410"/>
    </location>
</feature>
<evidence type="ECO:0000313" key="5">
    <source>
        <dbReference type="EMBL" id="PIY31686.1"/>
    </source>
</evidence>
<dbReference type="Pfam" id="PF01930">
    <property type="entry name" value="Cas_Cas4"/>
    <property type="match status" value="1"/>
</dbReference>
<evidence type="ECO:0000313" key="4">
    <source>
        <dbReference type="EMBL" id="PIX34862.1"/>
    </source>
</evidence>
<reference evidence="8 9" key="2">
    <citation type="submission" date="2017-09" db="EMBL/GenBank/DDBJ databases">
        <title>Depth-based differentiation of microbial function through sediment-hosted aquifers and enrichment of novel symbionts in the deep terrestrial subsurface.</title>
        <authorList>
            <person name="Probst A.J."/>
            <person name="Ladd B."/>
            <person name="Jarett J.K."/>
            <person name="Geller-Mcgrath D.E."/>
            <person name="Sieber C.M."/>
            <person name="Emerson J.B."/>
            <person name="Anantharaman K."/>
            <person name="Thomas B.C."/>
            <person name="Malmstrom R."/>
            <person name="Stieglmeier M."/>
            <person name="Klingl A."/>
            <person name="Woyke T."/>
            <person name="Ryan C.M."/>
            <person name="Banfield J.F."/>
        </authorList>
    </citation>
    <scope>NUCLEOTIDE SEQUENCE [LARGE SCALE GENOMIC DNA]</scope>
    <source>
        <strain evidence="5">CG_4_10_14_3_um_filter_34_13</strain>
        <strain evidence="6">CG_4_9_14_3_um_filter_33_16</strain>
    </source>
</reference>
<evidence type="ECO:0000259" key="1">
    <source>
        <dbReference type="Pfam" id="PF01930"/>
    </source>
</evidence>
<evidence type="ECO:0000313" key="9">
    <source>
        <dbReference type="Proteomes" id="UP000230646"/>
    </source>
</evidence>
<protein>
    <submittedName>
        <fullName evidence="4">DUF2779 domain-containing protein</fullName>
    </submittedName>
</protein>
<dbReference type="Gene3D" id="3.90.320.10">
    <property type="match status" value="1"/>
</dbReference>
<sequence length="439" mass="51787">MNYLTKSLYMSGQQCPRILWFSSRNQLPELSLYDQHKFAQGRELEKYVKKLFPDGTDLGNLEHGENIKETQNLISKSKTIFEASMVYKNLFFKGDILECSSDGWNLYEIKASTEVKKEHIPDLAFQKFVCEKSGINIKKCFIKYINKEYIKRNSIDPIDLVLKEDVTEKVNQVKNVEENSEEYIRIIEQGNPPEILISKNCNNPYVCPLKKACWGNLPEYHVLQLTDWRKYWELFEDGILDIKDIPKNVKLSLKDQLIKKAVDENKILITKDKISDFLKDLQYPLYYFDFETFDTAIPIFNQSKPYQKIPFQYSLHIQDENNKVNHLDFLAQGEKDPRPSLLRKLKNEIGKTGDIIVYHKSFEIGILKDLARDFPENKDWIENMIDRIIDLEEPFKKLYYYHPKQKGKTSLKVVLPAITGKDYSEDNRDRYLFYFKKLG</sequence>
<dbReference type="Proteomes" id="UP000228560">
    <property type="component" value="Unassembled WGS sequence"/>
</dbReference>
<dbReference type="EMBL" id="MNYY01000136">
    <property type="protein sequence ID" value="OIP67566.1"/>
    <property type="molecule type" value="Genomic_DNA"/>
</dbReference>
<evidence type="ECO:0000313" key="6">
    <source>
        <dbReference type="EMBL" id="PJB57859.1"/>
    </source>
</evidence>
<accession>A0A2M7PNE0</accession>
<evidence type="ECO:0000313" key="7">
    <source>
        <dbReference type="Proteomes" id="UP000182763"/>
    </source>
</evidence>
<dbReference type="Pfam" id="PF11074">
    <property type="entry name" value="DUF2779"/>
    <property type="match status" value="1"/>
</dbReference>